<dbReference type="AlphaFoldDB" id="A0AAW2GBP2"/>
<gene>
    <name evidence="1" type="ORF">PUN28_004613</name>
</gene>
<comment type="caution">
    <text evidence="1">The sequence shown here is derived from an EMBL/GenBank/DDBJ whole genome shotgun (WGS) entry which is preliminary data.</text>
</comment>
<keyword evidence="2" id="KW-1185">Reference proteome</keyword>
<evidence type="ECO:0008006" key="3">
    <source>
        <dbReference type="Google" id="ProtNLM"/>
    </source>
</evidence>
<evidence type="ECO:0000313" key="1">
    <source>
        <dbReference type="EMBL" id="KAL0125631.1"/>
    </source>
</evidence>
<proteinExistence type="predicted"/>
<dbReference type="Proteomes" id="UP001430953">
    <property type="component" value="Unassembled WGS sequence"/>
</dbReference>
<protein>
    <recommendedName>
        <fullName evidence="3">Reverse transcriptase</fullName>
    </recommendedName>
</protein>
<sequence>MIMRLKEKSFQEARRVKARKCRAKYDLTLRQDFKWNTCFIKKLETTYRLSQLRPGWEKAFVDSISNRCRRIESNWIPVY</sequence>
<evidence type="ECO:0000313" key="2">
    <source>
        <dbReference type="Proteomes" id="UP001430953"/>
    </source>
</evidence>
<reference evidence="1 2" key="1">
    <citation type="submission" date="2023-03" db="EMBL/GenBank/DDBJ databases">
        <title>High recombination rates correlate with genetic variation in Cardiocondyla obscurior ants.</title>
        <authorList>
            <person name="Errbii M."/>
        </authorList>
    </citation>
    <scope>NUCLEOTIDE SEQUENCE [LARGE SCALE GENOMIC DNA]</scope>
    <source>
        <strain evidence="1">Alpha-2009</strain>
        <tissue evidence="1">Whole body</tissue>
    </source>
</reference>
<organism evidence="1 2">
    <name type="scientific">Cardiocondyla obscurior</name>
    <dbReference type="NCBI Taxonomy" id="286306"/>
    <lineage>
        <taxon>Eukaryota</taxon>
        <taxon>Metazoa</taxon>
        <taxon>Ecdysozoa</taxon>
        <taxon>Arthropoda</taxon>
        <taxon>Hexapoda</taxon>
        <taxon>Insecta</taxon>
        <taxon>Pterygota</taxon>
        <taxon>Neoptera</taxon>
        <taxon>Endopterygota</taxon>
        <taxon>Hymenoptera</taxon>
        <taxon>Apocrita</taxon>
        <taxon>Aculeata</taxon>
        <taxon>Formicoidea</taxon>
        <taxon>Formicidae</taxon>
        <taxon>Myrmicinae</taxon>
        <taxon>Cardiocondyla</taxon>
    </lineage>
</organism>
<accession>A0AAW2GBP2</accession>
<dbReference type="EMBL" id="JADYXP020000004">
    <property type="protein sequence ID" value="KAL0125631.1"/>
    <property type="molecule type" value="Genomic_DNA"/>
</dbReference>
<name>A0AAW2GBP2_9HYME</name>